<feature type="domain" description="HD" evidence="2">
    <location>
        <begin position="159"/>
        <end position="282"/>
    </location>
</feature>
<reference evidence="3 4" key="1">
    <citation type="journal article" date="2022" name="Front. Microbiol.">
        <title>Male-killing mechanisms vary between Spiroplasma species.</title>
        <authorList>
            <person name="Arai H."/>
            <person name="Inoue M."/>
            <person name="Kageyama D."/>
        </authorList>
    </citation>
    <scope>NUCLEOTIDE SEQUENCE [LARGE SCALE GENOMIC DNA]</scope>
    <source>
        <strain evidence="4">sHm</strain>
    </source>
</reference>
<dbReference type="InterPro" id="IPR012340">
    <property type="entry name" value="NA-bd_OB-fold"/>
</dbReference>
<keyword evidence="4" id="KW-1185">Reference proteome</keyword>
<evidence type="ECO:0000259" key="2">
    <source>
        <dbReference type="PROSITE" id="PS51831"/>
    </source>
</evidence>
<organism evidence="3 4">
    <name type="scientific">Spiroplasma ixodetis</name>
    <dbReference type="NCBI Taxonomy" id="2141"/>
    <lineage>
        <taxon>Bacteria</taxon>
        <taxon>Bacillati</taxon>
        <taxon>Mycoplasmatota</taxon>
        <taxon>Mollicutes</taxon>
        <taxon>Entomoplasmatales</taxon>
        <taxon>Spiroplasmataceae</taxon>
        <taxon>Spiroplasma</taxon>
    </lineage>
</organism>
<dbReference type="Gene3D" id="1.10.3210.10">
    <property type="entry name" value="Hypothetical protein af1432"/>
    <property type="match status" value="1"/>
</dbReference>
<evidence type="ECO:0000256" key="1">
    <source>
        <dbReference type="ARBA" id="ARBA00022801"/>
    </source>
</evidence>
<dbReference type="SUPFAM" id="SSF50249">
    <property type="entry name" value="Nucleic acid-binding proteins"/>
    <property type="match status" value="1"/>
</dbReference>
<dbReference type="PROSITE" id="PS51831">
    <property type="entry name" value="HD"/>
    <property type="match status" value="1"/>
</dbReference>
<dbReference type="CDD" id="cd00077">
    <property type="entry name" value="HDc"/>
    <property type="match status" value="1"/>
</dbReference>
<dbReference type="CDD" id="cd04492">
    <property type="entry name" value="YhaM_OBF_like"/>
    <property type="match status" value="1"/>
</dbReference>
<sequence length="323" mass="36714">MTVIKDIKPNNVLSLVVIINRVIQGVASNNTNYLNLQLQDKTGTISARIWDVSKETIEQLTIGQVIKIEANSINYNNEIQLKINNWTIITNPSEYYDLLLTQAPINIIEAWTEISQTIKEFKNPILKKVLIQCFNKKNIDDYKKWPAAVKMHHAVQSGLLWHSVTMLRMAKQVLALYNDRNINSELLYAGIIMHDYGKMVELNNNPISSYTLSGKMIGHISLGAMQVTLACKELNINLEEEIVVLLQHLILASHGKYEYGSPVLPKTIEAEILHHLDNLDAKIYAIDEALVNINVGESTARIASIENRMFYKHQNLKENNKKV</sequence>
<dbReference type="Proteomes" id="UP001163387">
    <property type="component" value="Chromosome"/>
</dbReference>
<gene>
    <name evidence="3" type="primary">yhaM</name>
    <name evidence="3" type="ORF">SHM_12300</name>
</gene>
<dbReference type="PANTHER" id="PTHR37294:SF1">
    <property type="entry name" value="3'-5' EXORIBONUCLEASE YHAM"/>
    <property type="match status" value="1"/>
</dbReference>
<dbReference type="Pfam" id="PF01966">
    <property type="entry name" value="HD"/>
    <property type="match status" value="1"/>
</dbReference>
<dbReference type="InterPro" id="IPR004365">
    <property type="entry name" value="NA-bd_OB_tRNA"/>
</dbReference>
<dbReference type="Gene3D" id="2.40.50.140">
    <property type="entry name" value="Nucleic acid-binding proteins"/>
    <property type="match status" value="1"/>
</dbReference>
<accession>A0ABN6T032</accession>
<dbReference type="RefSeq" id="WP_281749514.1">
    <property type="nucleotide sequence ID" value="NZ_AP026933.1"/>
</dbReference>
<dbReference type="PANTHER" id="PTHR37294">
    <property type="entry name" value="3'-5' EXORIBONUCLEASE YHAM"/>
    <property type="match status" value="1"/>
</dbReference>
<evidence type="ECO:0000313" key="3">
    <source>
        <dbReference type="EMBL" id="BDT03584.1"/>
    </source>
</evidence>
<protein>
    <submittedName>
        <fullName evidence="3">3'-5' exoribonuclease YhaM</fullName>
    </submittedName>
</protein>
<dbReference type="InterPro" id="IPR003607">
    <property type="entry name" value="HD/PDEase_dom"/>
</dbReference>
<evidence type="ECO:0000313" key="4">
    <source>
        <dbReference type="Proteomes" id="UP001163387"/>
    </source>
</evidence>
<dbReference type="InterPro" id="IPR006674">
    <property type="entry name" value="HD_domain"/>
</dbReference>
<dbReference type="SUPFAM" id="SSF109604">
    <property type="entry name" value="HD-domain/PDEase-like"/>
    <property type="match status" value="1"/>
</dbReference>
<dbReference type="InterPro" id="IPR050798">
    <property type="entry name" value="YhaM_exoribonuc/phosphodiest"/>
</dbReference>
<dbReference type="Pfam" id="PF01336">
    <property type="entry name" value="tRNA_anti-codon"/>
    <property type="match status" value="1"/>
</dbReference>
<keyword evidence="1" id="KW-0378">Hydrolase</keyword>
<name>A0ABN6T032_9MOLU</name>
<proteinExistence type="predicted"/>
<dbReference type="EMBL" id="AP026933">
    <property type="protein sequence ID" value="BDT03584.1"/>
    <property type="molecule type" value="Genomic_DNA"/>
</dbReference>